<feature type="non-terminal residue" evidence="2">
    <location>
        <position position="1"/>
    </location>
</feature>
<accession>A0A813EWF7</accession>
<gene>
    <name evidence="2" type="ORF">PGLA1383_LOCUS20394</name>
</gene>
<proteinExistence type="predicted"/>
<dbReference type="Proteomes" id="UP000654075">
    <property type="component" value="Unassembled WGS sequence"/>
</dbReference>
<feature type="compositionally biased region" description="Gly residues" evidence="1">
    <location>
        <begin position="47"/>
        <end position="56"/>
    </location>
</feature>
<name>A0A813EWF7_POLGL</name>
<feature type="region of interest" description="Disordered" evidence="1">
    <location>
        <begin position="47"/>
        <end position="138"/>
    </location>
</feature>
<sequence length="138" mass="14265">DAKFCSSCGDLLPLPRVPAIVAGGPASRVAENLAEVAAAAALFAAGGGQGAVGRGGSQASANRPSQQPKALEPQLQQQQQWPPQSHHPQPPKRRGYRPDLPGGAPCKPRVPRAPGVRHAVIGNKEGAGHLAWNARESQ</sequence>
<evidence type="ECO:0000256" key="1">
    <source>
        <dbReference type="SAM" id="MobiDB-lite"/>
    </source>
</evidence>
<keyword evidence="3" id="KW-1185">Reference proteome</keyword>
<dbReference type="AlphaFoldDB" id="A0A813EWF7"/>
<evidence type="ECO:0000313" key="3">
    <source>
        <dbReference type="Proteomes" id="UP000654075"/>
    </source>
</evidence>
<dbReference type="EMBL" id="CAJNNV010013885">
    <property type="protein sequence ID" value="CAE8602136.1"/>
    <property type="molecule type" value="Genomic_DNA"/>
</dbReference>
<feature type="compositionally biased region" description="Low complexity" evidence="1">
    <location>
        <begin position="57"/>
        <end position="87"/>
    </location>
</feature>
<protein>
    <submittedName>
        <fullName evidence="2">Uncharacterized protein</fullName>
    </submittedName>
</protein>
<feature type="non-terminal residue" evidence="2">
    <location>
        <position position="138"/>
    </location>
</feature>
<reference evidence="2" key="1">
    <citation type="submission" date="2021-02" db="EMBL/GenBank/DDBJ databases">
        <authorList>
            <person name="Dougan E. K."/>
            <person name="Rhodes N."/>
            <person name="Thang M."/>
            <person name="Chan C."/>
        </authorList>
    </citation>
    <scope>NUCLEOTIDE SEQUENCE</scope>
</reference>
<evidence type="ECO:0000313" key="2">
    <source>
        <dbReference type="EMBL" id="CAE8602136.1"/>
    </source>
</evidence>
<comment type="caution">
    <text evidence="2">The sequence shown here is derived from an EMBL/GenBank/DDBJ whole genome shotgun (WGS) entry which is preliminary data.</text>
</comment>
<organism evidence="2 3">
    <name type="scientific">Polarella glacialis</name>
    <name type="common">Dinoflagellate</name>
    <dbReference type="NCBI Taxonomy" id="89957"/>
    <lineage>
        <taxon>Eukaryota</taxon>
        <taxon>Sar</taxon>
        <taxon>Alveolata</taxon>
        <taxon>Dinophyceae</taxon>
        <taxon>Suessiales</taxon>
        <taxon>Suessiaceae</taxon>
        <taxon>Polarella</taxon>
    </lineage>
</organism>